<organism evidence="2 3">
    <name type="scientific">Tritonibacter horizontis</name>
    <dbReference type="NCBI Taxonomy" id="1768241"/>
    <lineage>
        <taxon>Bacteria</taxon>
        <taxon>Pseudomonadati</taxon>
        <taxon>Pseudomonadota</taxon>
        <taxon>Alphaproteobacteria</taxon>
        <taxon>Rhodobacterales</taxon>
        <taxon>Paracoccaceae</taxon>
        <taxon>Tritonibacter</taxon>
    </lineage>
</organism>
<feature type="region of interest" description="Disordered" evidence="1">
    <location>
        <begin position="371"/>
        <end position="400"/>
    </location>
</feature>
<proteinExistence type="predicted"/>
<dbReference type="InterPro" id="IPR024019">
    <property type="entry name" value="CHP04096"/>
</dbReference>
<evidence type="ECO:0000313" key="3">
    <source>
        <dbReference type="Proteomes" id="UP000068382"/>
    </source>
</evidence>
<sequence length="400" mass="44568">MPAEDPGKLVAGNRYLHRDAVAHLEQALQSEVWEAEAIANASHWNVVKINTIGLKRISLLTYEDFERPFPALLESITVNLENQTAVRRSYRARVNPPVLHRKELLLPADHPRCEEFSELTMGLERIGLLRETSSIGTRRAWDERMREAGVKIVGHTIELLDEPLSKPDATIQRHLAAIRRDGLSSPIQSLIRYGLINEESTVFDYGCGFGSDIEGLQAAGISAAGWDPYYAPDQPREPAHVVNLGFVLNVIETPAERQDVLRSAFALAQRCLAVAVITSSRARTETCRPYGDGHVTRRGTFQKFYRPVELKEVIESTLGREAFPAGPGLFFIFADPLSEQSYMLSRQTRRSVPSVSAAARRKEAREAAFEALRPDPRSHCGSSDRTWKVASGGRTSARNT</sequence>
<evidence type="ECO:0000313" key="2">
    <source>
        <dbReference type="EMBL" id="KUP90572.1"/>
    </source>
</evidence>
<evidence type="ECO:0008006" key="4">
    <source>
        <dbReference type="Google" id="ProtNLM"/>
    </source>
</evidence>
<name>A0A132BRD5_9RHOB</name>
<keyword evidence="3" id="KW-1185">Reference proteome</keyword>
<protein>
    <recommendedName>
        <fullName evidence="4">DNA phosphorothioation-associated methyltransferase</fullName>
    </recommendedName>
</protein>
<evidence type="ECO:0000256" key="1">
    <source>
        <dbReference type="SAM" id="MobiDB-lite"/>
    </source>
</evidence>
<accession>A0A132BRD5</accession>
<dbReference type="Proteomes" id="UP000068382">
    <property type="component" value="Unassembled WGS sequence"/>
</dbReference>
<gene>
    <name evidence="2" type="ORF">TRIHO_44370</name>
</gene>
<comment type="caution">
    <text evidence="2">The sequence shown here is derived from an EMBL/GenBank/DDBJ whole genome shotgun (WGS) entry which is preliminary data.</text>
</comment>
<dbReference type="EMBL" id="LPUY01000138">
    <property type="protein sequence ID" value="KUP90572.1"/>
    <property type="molecule type" value="Genomic_DNA"/>
</dbReference>
<reference evidence="2 3" key="1">
    <citation type="submission" date="2015-12" db="EMBL/GenBank/DDBJ databases">
        <title>Genome sequence of the marine Rhodobacteraceae strain O3.65, Candidatus Tritonibacter horizontis.</title>
        <authorList>
            <person name="Poehlein A."/>
            <person name="Giebel H.A."/>
            <person name="Voget S."/>
            <person name="Brinkhoff T."/>
        </authorList>
    </citation>
    <scope>NUCLEOTIDE SEQUENCE [LARGE SCALE GENOMIC DNA]</scope>
    <source>
        <strain evidence="2 3">O3.65</strain>
    </source>
</reference>
<dbReference type="AlphaFoldDB" id="A0A132BRD5"/>
<dbReference type="NCBIfam" id="TIGR04096">
    <property type="entry name" value="dnd_rel_methyl"/>
    <property type="match status" value="1"/>
</dbReference>